<keyword evidence="2" id="KW-1185">Reference proteome</keyword>
<protein>
    <submittedName>
        <fullName evidence="1">Uncharacterized protein</fullName>
    </submittedName>
</protein>
<evidence type="ECO:0000313" key="1">
    <source>
        <dbReference type="EMBL" id="GIY68911.1"/>
    </source>
</evidence>
<dbReference type="EMBL" id="BPLQ01012966">
    <property type="protein sequence ID" value="GIY68911.1"/>
    <property type="molecule type" value="Genomic_DNA"/>
</dbReference>
<comment type="caution">
    <text evidence="1">The sequence shown here is derived from an EMBL/GenBank/DDBJ whole genome shotgun (WGS) entry which is preliminary data.</text>
</comment>
<name>A0AAV4VG98_9ARAC</name>
<reference evidence="1 2" key="1">
    <citation type="submission" date="2021-06" db="EMBL/GenBank/DDBJ databases">
        <title>Caerostris darwini draft genome.</title>
        <authorList>
            <person name="Kono N."/>
            <person name="Arakawa K."/>
        </authorList>
    </citation>
    <scope>NUCLEOTIDE SEQUENCE [LARGE SCALE GENOMIC DNA]</scope>
</reference>
<dbReference type="AlphaFoldDB" id="A0AAV4VG98"/>
<gene>
    <name evidence="1" type="ORF">CDAR_293941</name>
</gene>
<proteinExistence type="predicted"/>
<sequence length="99" mass="11142">MVRAIEKVSVSSKGGLHKMTIRRPPVSLTPFGMDDLLEGHLLNGNVLHPHLHPQSVSRNLRSEISKSQVLRRNTSYPLLFSPQTLKCTEVQLYGKENLL</sequence>
<organism evidence="1 2">
    <name type="scientific">Caerostris darwini</name>
    <dbReference type="NCBI Taxonomy" id="1538125"/>
    <lineage>
        <taxon>Eukaryota</taxon>
        <taxon>Metazoa</taxon>
        <taxon>Ecdysozoa</taxon>
        <taxon>Arthropoda</taxon>
        <taxon>Chelicerata</taxon>
        <taxon>Arachnida</taxon>
        <taxon>Araneae</taxon>
        <taxon>Araneomorphae</taxon>
        <taxon>Entelegynae</taxon>
        <taxon>Araneoidea</taxon>
        <taxon>Araneidae</taxon>
        <taxon>Caerostris</taxon>
    </lineage>
</organism>
<accession>A0AAV4VG98</accession>
<evidence type="ECO:0000313" key="2">
    <source>
        <dbReference type="Proteomes" id="UP001054837"/>
    </source>
</evidence>
<dbReference type="Proteomes" id="UP001054837">
    <property type="component" value="Unassembled WGS sequence"/>
</dbReference>